<reference evidence="1" key="1">
    <citation type="submission" date="2020-05" db="UniProtKB">
        <authorList>
            <consortium name="EnsemblMetazoa"/>
        </authorList>
    </citation>
    <scope>IDENTIFICATION</scope>
    <source>
        <strain evidence="1">MAF</strain>
    </source>
</reference>
<evidence type="ECO:0000313" key="1">
    <source>
        <dbReference type="EnsemblMetazoa" id="AMEM004429-PA"/>
    </source>
</evidence>
<organism evidence="1 2">
    <name type="scientific">Anopheles merus</name>
    <name type="common">Mosquito</name>
    <dbReference type="NCBI Taxonomy" id="30066"/>
    <lineage>
        <taxon>Eukaryota</taxon>
        <taxon>Metazoa</taxon>
        <taxon>Ecdysozoa</taxon>
        <taxon>Arthropoda</taxon>
        <taxon>Hexapoda</taxon>
        <taxon>Insecta</taxon>
        <taxon>Pterygota</taxon>
        <taxon>Neoptera</taxon>
        <taxon>Endopterygota</taxon>
        <taxon>Diptera</taxon>
        <taxon>Nematocera</taxon>
        <taxon>Culicoidea</taxon>
        <taxon>Culicidae</taxon>
        <taxon>Anophelinae</taxon>
        <taxon>Anopheles</taxon>
    </lineage>
</organism>
<protein>
    <submittedName>
        <fullName evidence="1">Uncharacterized protein</fullName>
    </submittedName>
</protein>
<dbReference type="AlphaFoldDB" id="A0A182UVM4"/>
<evidence type="ECO:0000313" key="2">
    <source>
        <dbReference type="Proteomes" id="UP000075903"/>
    </source>
</evidence>
<keyword evidence="2" id="KW-1185">Reference proteome</keyword>
<dbReference type="EnsemblMetazoa" id="AMEM004429-RA">
    <property type="protein sequence ID" value="AMEM004429-PA"/>
    <property type="gene ID" value="AMEM004429"/>
</dbReference>
<name>A0A182UVM4_ANOME</name>
<dbReference type="VEuPathDB" id="VectorBase:AMEM004429"/>
<accession>A0A182UVM4</accession>
<sequence length="82" mass="8612">MTGSSGRNVSSIVCCNNRVPDENLMKSTVHFAQQDNSTSSSSSSSRANVQNSSFDAACIAGVDGTVVASWDDVRDLHCRAGD</sequence>
<proteinExistence type="predicted"/>
<dbReference type="Proteomes" id="UP000075903">
    <property type="component" value="Unassembled WGS sequence"/>
</dbReference>